<dbReference type="SUPFAM" id="SSF47616">
    <property type="entry name" value="GST C-terminal domain-like"/>
    <property type="match status" value="1"/>
</dbReference>
<dbReference type="SFLD" id="SFLDG00358">
    <property type="entry name" value="Main_(cytGST)"/>
    <property type="match status" value="1"/>
</dbReference>
<reference evidence="4 5" key="1">
    <citation type="journal article" date="2012" name="Genome Biol.">
        <title>Genome and low-iron response of an oceanic diatom adapted to chronic iron limitation.</title>
        <authorList>
            <person name="Lommer M."/>
            <person name="Specht M."/>
            <person name="Roy A.S."/>
            <person name="Kraemer L."/>
            <person name="Andreson R."/>
            <person name="Gutowska M.A."/>
            <person name="Wolf J."/>
            <person name="Bergner S.V."/>
            <person name="Schilhabel M.B."/>
            <person name="Klostermeier U.C."/>
            <person name="Beiko R.G."/>
            <person name="Rosenstiel P."/>
            <person name="Hippler M."/>
            <person name="Laroche J."/>
        </authorList>
    </citation>
    <scope>NUCLEOTIDE SEQUENCE [LARGE SCALE GENOMIC DNA]</scope>
    <source>
        <strain evidence="4 5">CCMP1005</strain>
    </source>
</reference>
<dbReference type="EMBL" id="AGNL01047576">
    <property type="protein sequence ID" value="EJK46729.1"/>
    <property type="molecule type" value="Genomic_DNA"/>
</dbReference>
<keyword evidence="5" id="KW-1185">Reference proteome</keyword>
<feature type="domain" description="GST N-terminal" evidence="2">
    <location>
        <begin position="1"/>
        <end position="132"/>
    </location>
</feature>
<dbReference type="Gene3D" id="1.20.1050.10">
    <property type="match status" value="1"/>
</dbReference>
<name>K0R4S0_THAOC</name>
<evidence type="ECO:0008006" key="6">
    <source>
        <dbReference type="Google" id="ProtNLM"/>
    </source>
</evidence>
<dbReference type="InterPro" id="IPR036249">
    <property type="entry name" value="Thioredoxin-like_sf"/>
</dbReference>
<dbReference type="eggNOG" id="KOG0867">
    <property type="taxonomic scope" value="Eukaryota"/>
</dbReference>
<evidence type="ECO:0000313" key="5">
    <source>
        <dbReference type="Proteomes" id="UP000266841"/>
    </source>
</evidence>
<protein>
    <recommendedName>
        <fullName evidence="6">GST N-terminal domain-containing protein</fullName>
    </recommendedName>
</protein>
<dbReference type="InterPro" id="IPR010987">
    <property type="entry name" value="Glutathione-S-Trfase_C-like"/>
</dbReference>
<dbReference type="Pfam" id="PF13409">
    <property type="entry name" value="GST_N_2"/>
    <property type="match status" value="1"/>
</dbReference>
<evidence type="ECO:0000259" key="2">
    <source>
        <dbReference type="PROSITE" id="PS50404"/>
    </source>
</evidence>
<dbReference type="PANTHER" id="PTHR43969">
    <property type="entry name" value="GLUTATHIONE S TRANSFERASE D10, ISOFORM A-RELATED"/>
    <property type="match status" value="1"/>
</dbReference>
<dbReference type="InterPro" id="IPR036282">
    <property type="entry name" value="Glutathione-S-Trfase_C_sf"/>
</dbReference>
<dbReference type="InterPro" id="IPR004045">
    <property type="entry name" value="Glutathione_S-Trfase_N"/>
</dbReference>
<evidence type="ECO:0000256" key="1">
    <source>
        <dbReference type="ARBA" id="ARBA00011738"/>
    </source>
</evidence>
<organism evidence="4 5">
    <name type="scientific">Thalassiosira oceanica</name>
    <name type="common">Marine diatom</name>
    <dbReference type="NCBI Taxonomy" id="159749"/>
    <lineage>
        <taxon>Eukaryota</taxon>
        <taxon>Sar</taxon>
        <taxon>Stramenopiles</taxon>
        <taxon>Ochrophyta</taxon>
        <taxon>Bacillariophyta</taxon>
        <taxon>Coscinodiscophyceae</taxon>
        <taxon>Thalassiosirophycidae</taxon>
        <taxon>Thalassiosirales</taxon>
        <taxon>Thalassiosiraceae</taxon>
        <taxon>Thalassiosira</taxon>
    </lineage>
</organism>
<feature type="domain" description="GST C-terminal" evidence="3">
    <location>
        <begin position="138"/>
        <end position="264"/>
    </location>
</feature>
<proteinExistence type="predicted"/>
<sequence>MKLHTLPPCEFAWKYIAARLERNSRVDRRRSTTMTCRASGSSPSNLDLTLQSSFISLCAPAANSHGCIAVVKHLKAEDKVEIINAYGKTRTPEFLAINPCHTCPTLEINDDVAVWESNAIMRHLATTLEGGEDLYPKDPIMRAKIDMVLDWRQTSLYKNIPDIAYCVFGMPVSHEAAKKNMKELLDEHFPILLDVYLKDTPFVYSDKPTIADLGIAPVLTFIKVRSKFWDAVPDKVKEYHTRVLEAFPGAKENFDMLDGMATGYDGEGADAEP</sequence>
<dbReference type="OrthoDB" id="37920at2759"/>
<dbReference type="Pfam" id="PF13410">
    <property type="entry name" value="GST_C_2"/>
    <property type="match status" value="1"/>
</dbReference>
<dbReference type="GO" id="GO:0006749">
    <property type="term" value="P:glutathione metabolic process"/>
    <property type="evidence" value="ECO:0007669"/>
    <property type="project" value="TreeGrafter"/>
</dbReference>
<dbReference type="PROSITE" id="PS50404">
    <property type="entry name" value="GST_NTER"/>
    <property type="match status" value="1"/>
</dbReference>
<dbReference type="SUPFAM" id="SSF52833">
    <property type="entry name" value="Thioredoxin-like"/>
    <property type="match status" value="1"/>
</dbReference>
<dbReference type="GO" id="GO:0004364">
    <property type="term" value="F:glutathione transferase activity"/>
    <property type="evidence" value="ECO:0007669"/>
    <property type="project" value="TreeGrafter"/>
</dbReference>
<dbReference type="PROSITE" id="PS50405">
    <property type="entry name" value="GST_CTER"/>
    <property type="match status" value="1"/>
</dbReference>
<dbReference type="InterPro" id="IPR040079">
    <property type="entry name" value="Glutathione_S-Trfase"/>
</dbReference>
<dbReference type="PANTHER" id="PTHR43969:SF9">
    <property type="entry name" value="GLUTATHIONE S TRANSFERASE D10, ISOFORM A-RELATED"/>
    <property type="match status" value="1"/>
</dbReference>
<evidence type="ECO:0000313" key="4">
    <source>
        <dbReference type="EMBL" id="EJK46729.1"/>
    </source>
</evidence>
<evidence type="ECO:0000259" key="3">
    <source>
        <dbReference type="PROSITE" id="PS50405"/>
    </source>
</evidence>
<dbReference type="Proteomes" id="UP000266841">
    <property type="component" value="Unassembled WGS sequence"/>
</dbReference>
<comment type="caution">
    <text evidence="4">The sequence shown here is derived from an EMBL/GenBank/DDBJ whole genome shotgun (WGS) entry which is preliminary data.</text>
</comment>
<dbReference type="Gene3D" id="3.40.30.10">
    <property type="entry name" value="Glutaredoxin"/>
    <property type="match status" value="1"/>
</dbReference>
<gene>
    <name evidence="4" type="ORF">THAOC_34589</name>
</gene>
<accession>K0R4S0</accession>
<dbReference type="SFLD" id="SFLDS00019">
    <property type="entry name" value="Glutathione_Transferase_(cytos"/>
    <property type="match status" value="1"/>
</dbReference>
<dbReference type="AlphaFoldDB" id="K0R4S0"/>
<comment type="subunit">
    <text evidence="1">Homodimer.</text>
</comment>